<dbReference type="PANTHER" id="PTHR30050">
    <property type="entry name" value="CHROMOSOMAL REPLICATION INITIATOR PROTEIN DNAA"/>
    <property type="match status" value="1"/>
</dbReference>
<dbReference type="GO" id="GO:0005524">
    <property type="term" value="F:ATP binding"/>
    <property type="evidence" value="ECO:0007669"/>
    <property type="project" value="UniProtKB-KW"/>
</dbReference>
<dbReference type="CDD" id="cd06571">
    <property type="entry name" value="Bac_DnaA_C"/>
    <property type="match status" value="1"/>
</dbReference>
<dbReference type="Pfam" id="PF00308">
    <property type="entry name" value="Bac_DnaA"/>
    <property type="match status" value="1"/>
</dbReference>
<evidence type="ECO:0000313" key="12">
    <source>
        <dbReference type="Proteomes" id="UP000501060"/>
    </source>
</evidence>
<dbReference type="GO" id="GO:0006270">
    <property type="term" value="P:DNA replication initiation"/>
    <property type="evidence" value="ECO:0007669"/>
    <property type="project" value="InterPro"/>
</dbReference>
<keyword evidence="4 7" id="KW-0067">ATP-binding</keyword>
<dbReference type="AlphaFoldDB" id="A0A858U931"/>
<dbReference type="CDD" id="cd00009">
    <property type="entry name" value="AAA"/>
    <property type="match status" value="1"/>
</dbReference>
<comment type="function">
    <text evidence="7">Plays an essential role in the initiation and regulation of chromosomal replication. ATP-DnaA binds to the origin of replication (oriC) to initiate formation of the DNA replication initiation complex once per cell cycle. Binds the DnaA box (a 9 base pair repeat at the origin) and separates the double-stranded (ds)DNA. Forms a right-handed helical filament on oriC DNA; dsDNA binds to the exterior of the filament while single-stranded (ss)DNA is stabiized in the filament's interior. The ATP-DnaA-oriC complex binds and stabilizes one strand of the AT-rich DNA unwinding element (DUE), permitting loading of DNA polymerase. After initiation quickly degrades to an ADP-DnaA complex that is not apt for DNA replication. Binds acidic phospholipids.</text>
</comment>
<dbReference type="Proteomes" id="UP000501060">
    <property type="component" value="Chromosome"/>
</dbReference>
<dbReference type="InterPro" id="IPR027417">
    <property type="entry name" value="P-loop_NTPase"/>
</dbReference>
<evidence type="ECO:0000313" key="11">
    <source>
        <dbReference type="EMBL" id="QJG67218.1"/>
    </source>
</evidence>
<evidence type="ECO:0000256" key="4">
    <source>
        <dbReference type="ARBA" id="ARBA00022840"/>
    </source>
</evidence>
<evidence type="ECO:0000256" key="8">
    <source>
        <dbReference type="RuleBase" id="RU004227"/>
    </source>
</evidence>
<dbReference type="Pfam" id="PF08299">
    <property type="entry name" value="Bac_DnaA_C"/>
    <property type="match status" value="1"/>
</dbReference>
<feature type="domain" description="Chromosomal replication initiator DnaA C-terminal" evidence="10">
    <location>
        <begin position="359"/>
        <end position="428"/>
    </location>
</feature>
<keyword evidence="12" id="KW-1185">Reference proteome</keyword>
<dbReference type="KEGG" id="mphe:HGG69_02800"/>
<protein>
    <recommendedName>
        <fullName evidence="7">Chromosomal replication initiator protein DnaA</fullName>
    </recommendedName>
</protein>
<dbReference type="RefSeq" id="WP_169605267.1">
    <property type="nucleotide sequence ID" value="NZ_CP051481.1"/>
</dbReference>
<dbReference type="EMBL" id="CP051481">
    <property type="protein sequence ID" value="QJG67218.1"/>
    <property type="molecule type" value="Genomic_DNA"/>
</dbReference>
<dbReference type="SMART" id="SM00382">
    <property type="entry name" value="AAA"/>
    <property type="match status" value="1"/>
</dbReference>
<accession>A0A858U931</accession>
<sequence>MKTSTTTKIQKTANLEVNNELLLKELEANASDPFIFDSLFSNIKIVEEQESKIFLLLSSEIRAIISDKYDDFIKRAIWTVYAGYREVVYITDINEMNKNTVKTQSSSVVSNINKKLTFETYARGEFNKFALNGADQIISQDEVFISPLFIFSSSGLGKTHLLHAIGNELLSKNKTCKYINPDFFTRDIVQQLQAKDHDKINEIVEYYGQYDCLMFDDVQLFGNREHTLNVLFNIINNHINASKQIIICADKRPEELGGFEQRFITRFQGGVTFEIHDPSVEDVSEIFKFKFKQKNINPNNFNNDAIQFLARNFNNSIREIDGTVNKIMLFKNSDQRFSYDVSYLKNIFKGGEKDKDSITPEKIVDIVAKYYKIDKKKLTGKNRSAPVVLARRICMWLIKDILGLTFKEIGNMFGGQAHSSVMVSVEYIDKNLKSNSSVSVALNKIKDQLKKII</sequence>
<evidence type="ECO:0000256" key="5">
    <source>
        <dbReference type="ARBA" id="ARBA00023121"/>
    </source>
</evidence>
<dbReference type="Gene3D" id="3.40.50.300">
    <property type="entry name" value="P-loop containing nucleotide triphosphate hydrolases"/>
    <property type="match status" value="1"/>
</dbReference>
<keyword evidence="6 7" id="KW-0238">DNA-binding</keyword>
<evidence type="ECO:0000256" key="1">
    <source>
        <dbReference type="ARBA" id="ARBA00022490"/>
    </source>
</evidence>
<dbReference type="InterPro" id="IPR010921">
    <property type="entry name" value="Trp_repressor/repl_initiator"/>
</dbReference>
<dbReference type="InterPro" id="IPR013317">
    <property type="entry name" value="DnaA_dom"/>
</dbReference>
<dbReference type="Gene3D" id="1.10.8.60">
    <property type="match status" value="1"/>
</dbReference>
<dbReference type="GO" id="GO:0003688">
    <property type="term" value="F:DNA replication origin binding"/>
    <property type="evidence" value="ECO:0007669"/>
    <property type="project" value="TreeGrafter"/>
</dbReference>
<evidence type="ECO:0000256" key="6">
    <source>
        <dbReference type="ARBA" id="ARBA00023125"/>
    </source>
</evidence>
<evidence type="ECO:0000259" key="9">
    <source>
        <dbReference type="SMART" id="SM00382"/>
    </source>
</evidence>
<comment type="similarity">
    <text evidence="8">Belongs to the DnaA family.</text>
</comment>
<dbReference type="GO" id="GO:0008289">
    <property type="term" value="F:lipid binding"/>
    <property type="evidence" value="ECO:0007669"/>
    <property type="project" value="UniProtKB-KW"/>
</dbReference>
<dbReference type="GO" id="GO:0006275">
    <property type="term" value="P:regulation of DNA replication"/>
    <property type="evidence" value="ECO:0007669"/>
    <property type="project" value="InterPro"/>
</dbReference>
<dbReference type="InterPro" id="IPR020591">
    <property type="entry name" value="Chromosome_initiator_DnaA-like"/>
</dbReference>
<dbReference type="SMART" id="SM00760">
    <property type="entry name" value="Bac_DnaA_C"/>
    <property type="match status" value="1"/>
</dbReference>
<dbReference type="InterPro" id="IPR013159">
    <property type="entry name" value="DnaA_C"/>
</dbReference>
<keyword evidence="2 7" id="KW-0235">DNA replication</keyword>
<proteinExistence type="inferred from homology"/>
<name>A0A858U931_9MOLU</name>
<keyword evidence="3 7" id="KW-0547">Nucleotide-binding</keyword>
<dbReference type="InterPro" id="IPR003593">
    <property type="entry name" value="AAA+_ATPase"/>
</dbReference>
<evidence type="ECO:0000256" key="2">
    <source>
        <dbReference type="ARBA" id="ARBA00022705"/>
    </source>
</evidence>
<dbReference type="PRINTS" id="PR00051">
    <property type="entry name" value="DNAA"/>
</dbReference>
<dbReference type="SUPFAM" id="SSF48295">
    <property type="entry name" value="TrpR-like"/>
    <property type="match status" value="1"/>
</dbReference>
<dbReference type="NCBIfam" id="NF001154">
    <property type="entry name" value="PRK00149.3-3"/>
    <property type="match status" value="1"/>
</dbReference>
<evidence type="ECO:0000259" key="10">
    <source>
        <dbReference type="SMART" id="SM00760"/>
    </source>
</evidence>
<feature type="domain" description="AAA+ ATPase" evidence="9">
    <location>
        <begin position="144"/>
        <end position="281"/>
    </location>
</feature>
<reference evidence="11 12" key="1">
    <citation type="submission" date="2020-04" db="EMBL/GenBank/DDBJ databases">
        <title>Novel Mycoplasma species detected in Phocoena phocoena (harbor porpoise) from the USA.</title>
        <authorList>
            <person name="Volokhov D.V."/>
        </authorList>
    </citation>
    <scope>NUCLEOTIDE SEQUENCE [LARGE SCALE GENOMIC DNA]</scope>
    <source>
        <strain evidence="11 12">Phocoena C-264-GEN</strain>
    </source>
</reference>
<keyword evidence="1" id="KW-0963">Cytoplasm</keyword>
<dbReference type="PANTHER" id="PTHR30050:SF2">
    <property type="entry name" value="CHROMOSOMAL REPLICATION INITIATOR PROTEIN DNAA"/>
    <property type="match status" value="1"/>
</dbReference>
<evidence type="ECO:0000256" key="7">
    <source>
        <dbReference type="RuleBase" id="RU000577"/>
    </source>
</evidence>
<dbReference type="Gene3D" id="1.10.1750.10">
    <property type="match status" value="1"/>
</dbReference>
<keyword evidence="5" id="KW-0446">Lipid-binding</keyword>
<organism evidence="11 12">
    <name type="scientific">Mycoplasma phocoenae</name>
    <dbReference type="NCBI Taxonomy" id="754517"/>
    <lineage>
        <taxon>Bacteria</taxon>
        <taxon>Bacillati</taxon>
        <taxon>Mycoplasmatota</taxon>
        <taxon>Mollicutes</taxon>
        <taxon>Mycoplasmataceae</taxon>
        <taxon>Mycoplasma</taxon>
    </lineage>
</organism>
<gene>
    <name evidence="11" type="primary">dnaA</name>
    <name evidence="11" type="ORF">HGG69_02800</name>
</gene>
<dbReference type="GO" id="GO:0005886">
    <property type="term" value="C:plasma membrane"/>
    <property type="evidence" value="ECO:0007669"/>
    <property type="project" value="TreeGrafter"/>
</dbReference>
<evidence type="ECO:0000256" key="3">
    <source>
        <dbReference type="ARBA" id="ARBA00022741"/>
    </source>
</evidence>
<dbReference type="SUPFAM" id="SSF52540">
    <property type="entry name" value="P-loop containing nucleoside triphosphate hydrolases"/>
    <property type="match status" value="1"/>
</dbReference>